<gene>
    <name evidence="1" type="primary">fdx_2</name>
    <name evidence="1" type="ORF">NCTC9962_00688</name>
</gene>
<proteinExistence type="predicted"/>
<evidence type="ECO:0000313" key="2">
    <source>
        <dbReference type="Proteomes" id="UP000254052"/>
    </source>
</evidence>
<organism evidence="1 2">
    <name type="scientific">Escherichia coli</name>
    <dbReference type="NCBI Taxonomy" id="562"/>
    <lineage>
        <taxon>Bacteria</taxon>
        <taxon>Pseudomonadati</taxon>
        <taxon>Pseudomonadota</taxon>
        <taxon>Gammaproteobacteria</taxon>
        <taxon>Enterobacterales</taxon>
        <taxon>Enterobacteriaceae</taxon>
        <taxon>Escherichia</taxon>
    </lineage>
</organism>
<dbReference type="AlphaFoldDB" id="A0A377AHK2"/>
<dbReference type="EMBL" id="UGED01000003">
    <property type="protein sequence ID" value="STL12425.1"/>
    <property type="molecule type" value="Genomic_DNA"/>
</dbReference>
<reference evidence="1 2" key="1">
    <citation type="submission" date="2018-06" db="EMBL/GenBank/DDBJ databases">
        <authorList>
            <consortium name="Pathogen Informatics"/>
            <person name="Doyle S."/>
        </authorList>
    </citation>
    <scope>NUCLEOTIDE SEQUENCE [LARGE SCALE GENOMIC DNA]</scope>
    <source>
        <strain evidence="1 2">NCTC9962</strain>
    </source>
</reference>
<dbReference type="Proteomes" id="UP000254052">
    <property type="component" value="Unassembled WGS sequence"/>
</dbReference>
<evidence type="ECO:0000313" key="1">
    <source>
        <dbReference type="EMBL" id="STL12425.1"/>
    </source>
</evidence>
<accession>A0A377AHK2</accession>
<sequence>MPKIVILPHQDLCPDGAVLEANSGETIPTQLCVTVSRLNTPVKNPVLAPPATASFVKVLTHCRKAQSRKTTCWTKPGDWSRKAV</sequence>
<protein>
    <submittedName>
        <fullName evidence="1">Ferredoxin</fullName>
    </submittedName>
</protein>
<name>A0A377AHK2_ECOLX</name>